<dbReference type="GO" id="GO:0000226">
    <property type="term" value="P:microtubule cytoskeleton organization"/>
    <property type="evidence" value="ECO:0007669"/>
    <property type="project" value="UniProtKB-ARBA"/>
</dbReference>
<comment type="subcellular location">
    <subcellularLocation>
        <location evidence="1">Cytoplasm</location>
        <location evidence="1">Cytoskeleton</location>
    </subcellularLocation>
</comment>
<accession>A0A6G0XDU9</accession>
<proteinExistence type="predicted"/>
<evidence type="ECO:0000256" key="1">
    <source>
        <dbReference type="ARBA" id="ARBA00004245"/>
    </source>
</evidence>
<dbReference type="GO" id="GO:0008017">
    <property type="term" value="F:microtubule binding"/>
    <property type="evidence" value="ECO:0007669"/>
    <property type="project" value="TreeGrafter"/>
</dbReference>
<feature type="domain" description="TOG" evidence="7">
    <location>
        <begin position="2"/>
        <end position="218"/>
    </location>
</feature>
<dbReference type="GO" id="GO:0005881">
    <property type="term" value="C:cytoplasmic microtubule"/>
    <property type="evidence" value="ECO:0007669"/>
    <property type="project" value="TreeGrafter"/>
</dbReference>
<dbReference type="AlphaFoldDB" id="A0A6G0XDU9"/>
<evidence type="ECO:0000256" key="4">
    <source>
        <dbReference type="ARBA" id="ARBA00023212"/>
    </source>
</evidence>
<dbReference type="InterPro" id="IPR034085">
    <property type="entry name" value="TOG"/>
</dbReference>
<evidence type="ECO:0000256" key="6">
    <source>
        <dbReference type="SAM" id="MobiDB-lite"/>
    </source>
</evidence>
<dbReference type="Pfam" id="PF12348">
    <property type="entry name" value="CLASP_N"/>
    <property type="match status" value="1"/>
</dbReference>
<dbReference type="Pfam" id="PF21041">
    <property type="entry name" value="XMAP215_CLASP_TOG"/>
    <property type="match status" value="1"/>
</dbReference>
<dbReference type="Gene3D" id="1.25.10.10">
    <property type="entry name" value="Leucine-rich Repeat Variant"/>
    <property type="match status" value="4"/>
</dbReference>
<dbReference type="PANTHER" id="PTHR21567">
    <property type="entry name" value="CLASP"/>
    <property type="match status" value="1"/>
</dbReference>
<dbReference type="InterPro" id="IPR021133">
    <property type="entry name" value="HEAT_type_2"/>
</dbReference>
<dbReference type="GO" id="GO:0000278">
    <property type="term" value="P:mitotic cell cycle"/>
    <property type="evidence" value="ECO:0007669"/>
    <property type="project" value="UniProtKB-ARBA"/>
</dbReference>
<dbReference type="PANTHER" id="PTHR21567:SF9">
    <property type="entry name" value="CLIP-ASSOCIATING PROTEIN"/>
    <property type="match status" value="1"/>
</dbReference>
<feature type="region of interest" description="Disordered" evidence="6">
    <location>
        <begin position="217"/>
        <end position="262"/>
    </location>
</feature>
<feature type="domain" description="TOG" evidence="7">
    <location>
        <begin position="267"/>
        <end position="503"/>
    </location>
</feature>
<dbReference type="GO" id="GO:0005819">
    <property type="term" value="C:spindle"/>
    <property type="evidence" value="ECO:0007669"/>
    <property type="project" value="UniProtKB-ARBA"/>
</dbReference>
<evidence type="ECO:0000256" key="2">
    <source>
        <dbReference type="ARBA" id="ARBA00022490"/>
    </source>
</evidence>
<feature type="region of interest" description="Disordered" evidence="6">
    <location>
        <begin position="605"/>
        <end position="654"/>
    </location>
</feature>
<keyword evidence="3" id="KW-0677">Repeat</keyword>
<evidence type="ECO:0000259" key="7">
    <source>
        <dbReference type="SMART" id="SM01349"/>
    </source>
</evidence>
<name>A0A6G0XDU9_9STRA</name>
<dbReference type="InterPro" id="IPR024395">
    <property type="entry name" value="CLASP_N_dom"/>
</dbReference>
<evidence type="ECO:0000313" key="8">
    <source>
        <dbReference type="EMBL" id="KAF0738353.1"/>
    </source>
</evidence>
<dbReference type="InterPro" id="IPR011989">
    <property type="entry name" value="ARM-like"/>
</dbReference>
<dbReference type="PROSITE" id="PS50077">
    <property type="entry name" value="HEAT_REPEAT"/>
    <property type="match status" value="1"/>
</dbReference>
<keyword evidence="4" id="KW-0206">Cytoskeleton</keyword>
<evidence type="ECO:0000313" key="9">
    <source>
        <dbReference type="Proteomes" id="UP000481153"/>
    </source>
</evidence>
<dbReference type="GO" id="GO:1902903">
    <property type="term" value="P:regulation of supramolecular fiber organization"/>
    <property type="evidence" value="ECO:0007669"/>
    <property type="project" value="UniProtKB-ARBA"/>
</dbReference>
<dbReference type="InterPro" id="IPR016024">
    <property type="entry name" value="ARM-type_fold"/>
</dbReference>
<feature type="region of interest" description="Disordered" evidence="6">
    <location>
        <begin position="516"/>
        <end position="537"/>
    </location>
</feature>
<reference evidence="8 9" key="1">
    <citation type="submission" date="2019-07" db="EMBL/GenBank/DDBJ databases">
        <title>Genomics analysis of Aphanomyces spp. identifies a new class of oomycete effector associated with host adaptation.</title>
        <authorList>
            <person name="Gaulin E."/>
        </authorList>
    </citation>
    <scope>NUCLEOTIDE SEQUENCE [LARGE SCALE GENOMIC DNA]</scope>
    <source>
        <strain evidence="8 9">ATCC 201684</strain>
    </source>
</reference>
<protein>
    <recommendedName>
        <fullName evidence="7">TOG domain-containing protein</fullName>
    </recommendedName>
</protein>
<sequence length="1145" mass="126303">MEHCLSALRSTESKIRLTGVSYAEPFLDNEGWEEILTALVSCLSDNNAKLAQSSLKMLTKLVATKTPDMLRSYFPLVWSPLKEKMGDSKAPVREAANELVLEFIDKLGMSATVDRLKLCTSHKNWRTREQVLVCIVMAMDRFQNDPLKVSLDGLLDMALKLLEDSAKEVRNASMDLLESLYKVRGHTLLNELQNKHIRSTHMRALLTRFGADEVTSNVLTSMPPTPPKRSSSIHSSPSRTKLLPSSAPPPTSSTGSIESVPPPISCQFSDRELTSELQRVTQGLTPDSEWSRRVEAMQRLQALVAGGAALQPIFASTLRQLRETLCEQVGDLRSAVLREACTTIAVIANAMGDAFNTHAEFFVAALLKSTIVTIQIIAVSADSCLKSIVRSTQTGYPKVMTKLIDGARSRNQVLRLHCVDYLTMAFSLWHVVVLERAADSMAALLPHILCDAQADVRLAARRCFWSFHRTFEARAESVRMQLDSSTQRRLQEDVNMEGARNVNPVDLTSIDPPANSLAVARPPSFGPRRVEAQTESSVVATAPISGPARVLNRKIPIKQENEAPKSMPGPLRVLAPPPKPSSLASTVQESTTFVGAKRVEAKTSAINAPSKLKEQPPVSSGAKRTLSSEFEPKLSTTSATTQKDPPAVSSTKPLSLRVSDNLMGSQASGKEEVSIISLLEKADNTIWSTRLEAMEQLVKLAVEGRISDTTRLVKIVHKRLGDTHYRIVQAALKLLEHLLVAAPNLLRQPANWKPILPKCFSKMVDPKEGVRNSASTVLDGYLILLEPNALATTVATSMLDGIPVKVKAVVFQFLLKLVPTANDFFSNGVLLRSLVLKIAQYLEQENVCGAAAELALALYKLYKPTMQLVESQVPLAKMSLLQKCYQSPSQATSLKRKPTFDIEEEPQDSRFDLELNRLASLLRDNNKSTELKVETVREALPLIKSQDAVNYLVDLVPALLDLMVEKSESNVYEIVQSKILLTIKALLEQTLTVQQLQPLIRAVLERTNNSSLLGLYFIEKVLTLVLEVAAPVTQTRMLIDAMQHPQISDAQLQIALKTLRFALNNLSVDALRPGEFDLIFASVLPGLTHSKSGVRKNTVWCLVSLYFLGGSDACANHFDKMSPHHRKLVSLYIDKAQATRDEPMK</sequence>
<dbReference type="VEuPathDB" id="FungiDB:AeMF1_015375"/>
<keyword evidence="9" id="KW-1185">Reference proteome</keyword>
<dbReference type="InterPro" id="IPR048491">
    <property type="entry name" value="XMAP215_CLASP_TOG"/>
</dbReference>
<dbReference type="SUPFAM" id="SSF48371">
    <property type="entry name" value="ARM repeat"/>
    <property type="match status" value="2"/>
</dbReference>
<evidence type="ECO:0000256" key="5">
    <source>
        <dbReference type="PROSITE-ProRule" id="PRU00103"/>
    </source>
</evidence>
<organism evidence="8 9">
    <name type="scientific">Aphanomyces euteiches</name>
    <dbReference type="NCBI Taxonomy" id="100861"/>
    <lineage>
        <taxon>Eukaryota</taxon>
        <taxon>Sar</taxon>
        <taxon>Stramenopiles</taxon>
        <taxon>Oomycota</taxon>
        <taxon>Saprolegniomycetes</taxon>
        <taxon>Saprolegniales</taxon>
        <taxon>Verrucalvaceae</taxon>
        <taxon>Aphanomyces</taxon>
    </lineage>
</organism>
<dbReference type="GO" id="GO:0031110">
    <property type="term" value="P:regulation of microtubule polymerization or depolymerization"/>
    <property type="evidence" value="ECO:0007669"/>
    <property type="project" value="UniProtKB-ARBA"/>
</dbReference>
<evidence type="ECO:0000256" key="3">
    <source>
        <dbReference type="ARBA" id="ARBA00022737"/>
    </source>
</evidence>
<gene>
    <name evidence="8" type="ORF">Ae201684_005790</name>
</gene>
<feature type="compositionally biased region" description="Polar residues" evidence="6">
    <location>
        <begin position="634"/>
        <end position="653"/>
    </location>
</feature>
<dbReference type="SMART" id="SM01349">
    <property type="entry name" value="TOG"/>
    <property type="match status" value="3"/>
</dbReference>
<dbReference type="Proteomes" id="UP000481153">
    <property type="component" value="Unassembled WGS sequence"/>
</dbReference>
<comment type="caution">
    <text evidence="8">The sequence shown here is derived from an EMBL/GenBank/DDBJ whole genome shotgun (WGS) entry which is preliminary data.</text>
</comment>
<keyword evidence="2" id="KW-0963">Cytoplasm</keyword>
<dbReference type="EMBL" id="VJMJ01000076">
    <property type="protein sequence ID" value="KAF0738353.1"/>
    <property type="molecule type" value="Genomic_DNA"/>
</dbReference>
<feature type="domain" description="TOG" evidence="7">
    <location>
        <begin position="668"/>
        <end position="894"/>
    </location>
</feature>
<feature type="repeat" description="HEAT" evidence="5">
    <location>
        <begin position="154"/>
        <end position="192"/>
    </location>
</feature>